<gene>
    <name evidence="2" type="ORF">PoB_003274900</name>
</gene>
<evidence type="ECO:0000313" key="3">
    <source>
        <dbReference type="Proteomes" id="UP000735302"/>
    </source>
</evidence>
<proteinExistence type="predicted"/>
<dbReference type="EMBL" id="BLXT01003769">
    <property type="protein sequence ID" value="GFO06244.1"/>
    <property type="molecule type" value="Genomic_DNA"/>
</dbReference>
<protein>
    <submittedName>
        <fullName evidence="2">Uncharacterized protein</fullName>
    </submittedName>
</protein>
<feature type="compositionally biased region" description="Acidic residues" evidence="1">
    <location>
        <begin position="32"/>
        <end position="43"/>
    </location>
</feature>
<evidence type="ECO:0000256" key="1">
    <source>
        <dbReference type="SAM" id="MobiDB-lite"/>
    </source>
</evidence>
<comment type="caution">
    <text evidence="2">The sequence shown here is derived from an EMBL/GenBank/DDBJ whole genome shotgun (WGS) entry which is preliminary data.</text>
</comment>
<organism evidence="2 3">
    <name type="scientific">Plakobranchus ocellatus</name>
    <dbReference type="NCBI Taxonomy" id="259542"/>
    <lineage>
        <taxon>Eukaryota</taxon>
        <taxon>Metazoa</taxon>
        <taxon>Spiralia</taxon>
        <taxon>Lophotrochozoa</taxon>
        <taxon>Mollusca</taxon>
        <taxon>Gastropoda</taxon>
        <taxon>Heterobranchia</taxon>
        <taxon>Euthyneura</taxon>
        <taxon>Panpulmonata</taxon>
        <taxon>Sacoglossa</taxon>
        <taxon>Placobranchoidea</taxon>
        <taxon>Plakobranchidae</taxon>
        <taxon>Plakobranchus</taxon>
    </lineage>
</organism>
<feature type="compositionally biased region" description="Acidic residues" evidence="1">
    <location>
        <begin position="15"/>
        <end position="24"/>
    </location>
</feature>
<dbReference type="Proteomes" id="UP000735302">
    <property type="component" value="Unassembled WGS sequence"/>
</dbReference>
<feature type="region of interest" description="Disordered" evidence="1">
    <location>
        <begin position="1"/>
        <end position="52"/>
    </location>
</feature>
<evidence type="ECO:0000313" key="2">
    <source>
        <dbReference type="EMBL" id="GFO06244.1"/>
    </source>
</evidence>
<dbReference type="AlphaFoldDB" id="A0AAV4AF13"/>
<reference evidence="2 3" key="1">
    <citation type="journal article" date="2021" name="Elife">
        <title>Chloroplast acquisition without the gene transfer in kleptoplastic sea slugs, Plakobranchus ocellatus.</title>
        <authorList>
            <person name="Maeda T."/>
            <person name="Takahashi S."/>
            <person name="Yoshida T."/>
            <person name="Shimamura S."/>
            <person name="Takaki Y."/>
            <person name="Nagai Y."/>
            <person name="Toyoda A."/>
            <person name="Suzuki Y."/>
            <person name="Arimoto A."/>
            <person name="Ishii H."/>
            <person name="Satoh N."/>
            <person name="Nishiyama T."/>
            <person name="Hasebe M."/>
            <person name="Maruyama T."/>
            <person name="Minagawa J."/>
            <person name="Obokata J."/>
            <person name="Shigenobu S."/>
        </authorList>
    </citation>
    <scope>NUCLEOTIDE SEQUENCE [LARGE SCALE GENOMIC DNA]</scope>
</reference>
<sequence length="78" mass="8619">MLYISTENVHGKEDEDKDENDEEEEKRKGEVKDEDEGGEEGEGQDVGSGFELAPALKVPNRSQGGFVRHCATNTPLLK</sequence>
<keyword evidence="3" id="KW-1185">Reference proteome</keyword>
<name>A0AAV4AF13_9GAST</name>
<accession>A0AAV4AF13</accession>